<feature type="chain" id="PRO_5046634333" evidence="1">
    <location>
        <begin position="29"/>
        <end position="195"/>
    </location>
</feature>
<evidence type="ECO:0000256" key="1">
    <source>
        <dbReference type="SAM" id="SignalP"/>
    </source>
</evidence>
<organism evidence="2 3">
    <name type="scientific">Hydrogenophaga luteola</name>
    <dbReference type="NCBI Taxonomy" id="1591122"/>
    <lineage>
        <taxon>Bacteria</taxon>
        <taxon>Pseudomonadati</taxon>
        <taxon>Pseudomonadota</taxon>
        <taxon>Betaproteobacteria</taxon>
        <taxon>Burkholderiales</taxon>
        <taxon>Comamonadaceae</taxon>
        <taxon>Hydrogenophaga</taxon>
    </lineage>
</organism>
<accession>A0ABV7W704</accession>
<feature type="signal peptide" evidence="1">
    <location>
        <begin position="1"/>
        <end position="28"/>
    </location>
</feature>
<keyword evidence="3" id="KW-1185">Reference proteome</keyword>
<keyword evidence="1" id="KW-0732">Signal</keyword>
<name>A0ABV7W704_9BURK</name>
<protein>
    <submittedName>
        <fullName evidence="2">Uncharacterized protein</fullName>
    </submittedName>
</protein>
<gene>
    <name evidence="2" type="ORF">ACFOPI_12520</name>
</gene>
<dbReference type="Proteomes" id="UP001595729">
    <property type="component" value="Unassembled WGS sequence"/>
</dbReference>
<proteinExistence type="predicted"/>
<dbReference type="EMBL" id="JBHRXX010000005">
    <property type="protein sequence ID" value="MFC3684421.1"/>
    <property type="molecule type" value="Genomic_DNA"/>
</dbReference>
<comment type="caution">
    <text evidence="2">The sequence shown here is derived from an EMBL/GenBank/DDBJ whole genome shotgun (WGS) entry which is preliminary data.</text>
</comment>
<sequence>MFKKSIRARARFSLLSAAMVLAAASAQAADDSASAWYVGTFSGSVVDSGSTTRITLDCRSPLACAVEMTTMSESAAPASHRPDTGAPRPMSAQLPNGELQGVRAAVKDEPGLLAHPRFGQMLTRLQPLIKGADKLTACVDLTVDATESMGVCSLSSDAAAKQSLVMVLATMNGSCGNLPFCAYYLIPLTRQGSGG</sequence>
<reference evidence="3" key="1">
    <citation type="journal article" date="2019" name="Int. J. Syst. Evol. Microbiol.">
        <title>The Global Catalogue of Microorganisms (GCM) 10K type strain sequencing project: providing services to taxonomists for standard genome sequencing and annotation.</title>
        <authorList>
            <consortium name="The Broad Institute Genomics Platform"/>
            <consortium name="The Broad Institute Genome Sequencing Center for Infectious Disease"/>
            <person name="Wu L."/>
            <person name="Ma J."/>
        </authorList>
    </citation>
    <scope>NUCLEOTIDE SEQUENCE [LARGE SCALE GENOMIC DNA]</scope>
    <source>
        <strain evidence="3">KCTC 42501</strain>
    </source>
</reference>
<dbReference type="RefSeq" id="WP_382174293.1">
    <property type="nucleotide sequence ID" value="NZ_JBHRXX010000005.1"/>
</dbReference>
<evidence type="ECO:0000313" key="2">
    <source>
        <dbReference type="EMBL" id="MFC3684421.1"/>
    </source>
</evidence>
<evidence type="ECO:0000313" key="3">
    <source>
        <dbReference type="Proteomes" id="UP001595729"/>
    </source>
</evidence>